<feature type="region of interest" description="Disordered" evidence="2">
    <location>
        <begin position="780"/>
        <end position="879"/>
    </location>
</feature>
<feature type="compositionally biased region" description="Low complexity" evidence="2">
    <location>
        <begin position="790"/>
        <end position="803"/>
    </location>
</feature>
<dbReference type="GO" id="GO:0007010">
    <property type="term" value="P:cytoskeleton organization"/>
    <property type="evidence" value="ECO:0007669"/>
    <property type="project" value="InterPro"/>
</dbReference>
<feature type="active site" evidence="1">
    <location>
        <position position="340"/>
    </location>
</feature>
<comment type="caution">
    <text evidence="1">Lacks conserved residue(s) required for the propagation of feature annotation.</text>
</comment>
<evidence type="ECO:0000256" key="2">
    <source>
        <dbReference type="SAM" id="MobiDB-lite"/>
    </source>
</evidence>
<evidence type="ECO:0000259" key="6">
    <source>
        <dbReference type="PROSITE" id="PS51089"/>
    </source>
</evidence>
<feature type="compositionally biased region" description="Basic and acidic residues" evidence="2">
    <location>
        <begin position="865"/>
        <end position="877"/>
    </location>
</feature>
<sequence>MANTVKIRRRNNVGVNVFIFCWLFSACLNFGLAKPLIINRFSLINDGRELSKNGRILDDEKLVHVNTPINLILGYEDETVTFNNLRRVPICSLSKSLTVRNSEGDTTYDNYECNTYVDANYDAVLTVSRKDGSIAGVVLIGGVPTHIQTGTGEESGILADVPDLGTFSCGFSELVQQKDIENENENGRRLAVAKWTNCYPGDSEPNQFRIGVFVGSKLATRLGDDDAVEIWVEGIVAMANIIYARQLNIYLVVDDITIANRLGTDSWDNPICNLSISQQFDAFNEQSRPSAQGLWHIFDDCYKPGDAIGLAYPGTLCTGNRISSGISFYSTNTWLTFAHEIGHNHGAGHSFEEGKGKTGGIMDYGDKTLNGEYQFNTKYRKDQVCSHITSSMQRCAPFRDPAIDPKKLGNGVIELGEECDCQPGQKSCRCCNNGKLTPGSKCSPHGDACCTEGCDFKPASNEATCTMPNGVDGFCANGQCNDGGCGRFGMNGFCGLWENSCKVKCKYGNNCSPMDGWTVGGKPLNHVLDGTLCPRSSTETGICSAGECVPGSIAEPPQRGDPNQVGEDSRNIAAAVGSIVVLLVVFLGAAFLIVTVMKKRRQNIQRLKTVLDVSSCGPNDYSNEMFPPNTVSNNDIGKRQPSPATGSRFPDIPIISRFEKRSRNENRVTFSDSVDDAEFYATEPETDINSRESPVPPHFNRGQKWNQATNAPKSYSPPYQPASPTKFYANPSVDVPEKPPYFPHRAGYGKPLQQQNHGRTTTPARIASGRSKVASNMQSDVISGNSNDMRGTGYTTSSNSNYSRHPKFSVKESELSTNYLSSQTKESPYLPLSSNHEQFKGVKPSQVASNNSKSNKSAINNFSTAKDKFEGGGKQRSGESFTQTRAMFEGQNGGVAGSRHPSPAKKSSPRIGKNSIGGGIGNGKSVFTYEELLREKESSNSNLDRANLEQYLSAVEFVVVFGVSKFQFDSMPEWKKNELKRKTNLF</sequence>
<dbReference type="Pfam" id="PF13688">
    <property type="entry name" value="Reprolysin_5"/>
    <property type="match status" value="1"/>
</dbReference>
<feature type="region of interest" description="Disordered" evidence="2">
    <location>
        <begin position="891"/>
        <end position="919"/>
    </location>
</feature>
<feature type="domain" description="Peptidase M12B" evidence="5">
    <location>
        <begin position="206"/>
        <end position="350"/>
    </location>
</feature>
<dbReference type="SUPFAM" id="SSF47050">
    <property type="entry name" value="VHP, Villin headpiece domain"/>
    <property type="match status" value="1"/>
</dbReference>
<evidence type="ECO:0000256" key="3">
    <source>
        <dbReference type="SAM" id="Phobius"/>
    </source>
</evidence>
<feature type="compositionally biased region" description="Polar residues" evidence="2">
    <location>
        <begin position="780"/>
        <end position="789"/>
    </location>
</feature>
<dbReference type="InterPro" id="IPR001762">
    <property type="entry name" value="Disintegrin_dom"/>
</dbReference>
<keyword evidence="1" id="KW-0862">Zinc</keyword>
<dbReference type="GO" id="GO:0046872">
    <property type="term" value="F:metal ion binding"/>
    <property type="evidence" value="ECO:0007669"/>
    <property type="project" value="UniProtKB-KW"/>
</dbReference>
<feature type="binding site" evidence="1">
    <location>
        <position position="349"/>
    </location>
    <ligand>
        <name>Zn(2+)</name>
        <dbReference type="ChEBI" id="CHEBI:29105"/>
        <note>catalytic</note>
    </ligand>
</feature>
<reference evidence="7" key="1">
    <citation type="submission" date="2021-01" db="EMBL/GenBank/DDBJ databases">
        <authorList>
            <person name="Corre E."/>
            <person name="Pelletier E."/>
            <person name="Niang G."/>
            <person name="Scheremetjew M."/>
            <person name="Finn R."/>
            <person name="Kale V."/>
            <person name="Holt S."/>
            <person name="Cochrane G."/>
            <person name="Meng A."/>
            <person name="Brown T."/>
            <person name="Cohen L."/>
        </authorList>
    </citation>
    <scope>NUCLEOTIDE SEQUENCE</scope>
    <source>
        <strain evidence="7">GSBS06</strain>
    </source>
</reference>
<dbReference type="GO" id="GO:0004222">
    <property type="term" value="F:metalloendopeptidase activity"/>
    <property type="evidence" value="ECO:0007669"/>
    <property type="project" value="InterPro"/>
</dbReference>
<dbReference type="Gene3D" id="3.40.390.10">
    <property type="entry name" value="Collagenase (Catalytic Domain)"/>
    <property type="match status" value="1"/>
</dbReference>
<accession>A0A7S3PQQ6</accession>
<feature type="binding site" evidence="1">
    <location>
        <position position="343"/>
    </location>
    <ligand>
        <name>Zn(2+)</name>
        <dbReference type="ChEBI" id="CHEBI:29105"/>
        <note>catalytic</note>
    </ligand>
</feature>
<feature type="compositionally biased region" description="Low complexity" evidence="2">
    <location>
        <begin position="848"/>
        <end position="863"/>
    </location>
</feature>
<feature type="compositionally biased region" description="Polar residues" evidence="2">
    <location>
        <begin position="815"/>
        <end position="836"/>
    </location>
</feature>
<dbReference type="PROSITE" id="PS51089">
    <property type="entry name" value="HP"/>
    <property type="match status" value="1"/>
</dbReference>
<dbReference type="SMART" id="SM00050">
    <property type="entry name" value="DISIN"/>
    <property type="match status" value="1"/>
</dbReference>
<dbReference type="GO" id="GO:0003779">
    <property type="term" value="F:actin binding"/>
    <property type="evidence" value="ECO:0007669"/>
    <property type="project" value="InterPro"/>
</dbReference>
<evidence type="ECO:0000259" key="4">
    <source>
        <dbReference type="PROSITE" id="PS50214"/>
    </source>
</evidence>
<dbReference type="InterPro" id="IPR003128">
    <property type="entry name" value="Villin_headpiece"/>
</dbReference>
<keyword evidence="3" id="KW-1133">Transmembrane helix</keyword>
<dbReference type="EMBL" id="HBIN01022634">
    <property type="protein sequence ID" value="CAE0447411.1"/>
    <property type="molecule type" value="Transcribed_RNA"/>
</dbReference>
<evidence type="ECO:0000313" key="7">
    <source>
        <dbReference type="EMBL" id="CAE0447411.1"/>
    </source>
</evidence>
<dbReference type="PANTHER" id="PTHR11905">
    <property type="entry name" value="ADAM A DISINTEGRIN AND METALLOPROTEASE DOMAIN"/>
    <property type="match status" value="1"/>
</dbReference>
<feature type="region of interest" description="Disordered" evidence="2">
    <location>
        <begin position="624"/>
        <end position="650"/>
    </location>
</feature>
<dbReference type="PROSITE" id="PS50214">
    <property type="entry name" value="DISINTEGRIN_2"/>
    <property type="match status" value="1"/>
</dbReference>
<dbReference type="InterPro" id="IPR024079">
    <property type="entry name" value="MetalloPept_cat_dom_sf"/>
</dbReference>
<feature type="domain" description="Disintegrin" evidence="4">
    <location>
        <begin position="405"/>
        <end position="460"/>
    </location>
</feature>
<dbReference type="InterPro" id="IPR001590">
    <property type="entry name" value="Peptidase_M12B"/>
</dbReference>
<evidence type="ECO:0000256" key="1">
    <source>
        <dbReference type="PROSITE-ProRule" id="PRU00276"/>
    </source>
</evidence>
<dbReference type="Pfam" id="PF02209">
    <property type="entry name" value="VHP"/>
    <property type="match status" value="1"/>
</dbReference>
<protein>
    <recommendedName>
        <fullName evidence="8">Peptidase M12B domain-containing protein</fullName>
    </recommendedName>
</protein>
<keyword evidence="3" id="KW-0812">Transmembrane</keyword>
<keyword evidence="1" id="KW-0479">Metal-binding</keyword>
<dbReference type="PROSITE" id="PS51257">
    <property type="entry name" value="PROKAR_LIPOPROTEIN"/>
    <property type="match status" value="1"/>
</dbReference>
<dbReference type="PROSITE" id="PS50215">
    <property type="entry name" value="ADAM_MEPRO"/>
    <property type="match status" value="1"/>
</dbReference>
<feature type="binding site" evidence="1">
    <location>
        <position position="339"/>
    </location>
    <ligand>
        <name>Zn(2+)</name>
        <dbReference type="ChEBI" id="CHEBI:29105"/>
        <note>catalytic</note>
    </ligand>
</feature>
<feature type="transmembrane region" description="Helical" evidence="3">
    <location>
        <begin position="572"/>
        <end position="597"/>
    </location>
</feature>
<dbReference type="InterPro" id="IPR036886">
    <property type="entry name" value="Villin_headpiece_dom_sf"/>
</dbReference>
<keyword evidence="3" id="KW-0472">Membrane</keyword>
<dbReference type="SUPFAM" id="SSF55486">
    <property type="entry name" value="Metalloproteases ('zincins'), catalytic domain"/>
    <property type="match status" value="1"/>
</dbReference>
<feature type="domain" description="HP" evidence="6">
    <location>
        <begin position="921"/>
        <end position="986"/>
    </location>
</feature>
<dbReference type="PANTHER" id="PTHR11905:SF159">
    <property type="entry name" value="ADAM METALLOPROTEASE"/>
    <property type="match status" value="1"/>
</dbReference>
<proteinExistence type="predicted"/>
<dbReference type="Gene3D" id="1.10.950.10">
    <property type="entry name" value="Villin headpiece domain"/>
    <property type="match status" value="1"/>
</dbReference>
<name>A0A7S3PQQ6_9STRA</name>
<evidence type="ECO:0008006" key="8">
    <source>
        <dbReference type="Google" id="ProtNLM"/>
    </source>
</evidence>
<evidence type="ECO:0000259" key="5">
    <source>
        <dbReference type="PROSITE" id="PS50215"/>
    </source>
</evidence>
<gene>
    <name evidence="7" type="ORF">ASTO00021_LOCUS17383</name>
</gene>
<dbReference type="GO" id="GO:0006508">
    <property type="term" value="P:proteolysis"/>
    <property type="evidence" value="ECO:0007669"/>
    <property type="project" value="InterPro"/>
</dbReference>
<dbReference type="SMART" id="SM00153">
    <property type="entry name" value="VHP"/>
    <property type="match status" value="1"/>
</dbReference>
<dbReference type="AlphaFoldDB" id="A0A7S3PQQ6"/>
<organism evidence="7">
    <name type="scientific">Aplanochytrium stocchinoi</name>
    <dbReference type="NCBI Taxonomy" id="215587"/>
    <lineage>
        <taxon>Eukaryota</taxon>
        <taxon>Sar</taxon>
        <taxon>Stramenopiles</taxon>
        <taxon>Bigyra</taxon>
        <taxon>Labyrinthulomycetes</taxon>
        <taxon>Thraustochytrida</taxon>
        <taxon>Thraustochytriidae</taxon>
        <taxon>Aplanochytrium</taxon>
    </lineage>
</organism>